<gene>
    <name evidence="1" type="ORF">JIR001_19540</name>
</gene>
<evidence type="ECO:0000313" key="2">
    <source>
        <dbReference type="Proteomes" id="UP000677436"/>
    </source>
</evidence>
<evidence type="ECO:0000313" key="1">
    <source>
        <dbReference type="EMBL" id="BCU82171.1"/>
    </source>
</evidence>
<dbReference type="AlphaFoldDB" id="A0A8D5ZPA2"/>
<protein>
    <submittedName>
        <fullName evidence="1">Uncharacterized protein</fullName>
    </submittedName>
</protein>
<reference evidence="1" key="1">
    <citation type="journal article" date="2013" name="Int. J. Syst. Evol. Microbiol.">
        <title>Polycladomyces abyssicola gen. nov., sp. nov., a thermophilic filamentous bacterium isolated from hemipelagic sediment.</title>
        <authorList>
            <person name="Tsubouchi T."/>
            <person name="Shimane Y."/>
            <person name="Mori K."/>
            <person name="Usui K."/>
            <person name="Hiraki T."/>
            <person name="Tame A."/>
            <person name="Uematsu K."/>
            <person name="Maruyama T."/>
            <person name="Hatada Y."/>
        </authorList>
    </citation>
    <scope>NUCLEOTIDE SEQUENCE</scope>
    <source>
        <strain evidence="1">JIR-001</strain>
    </source>
</reference>
<keyword evidence="2" id="KW-1185">Reference proteome</keyword>
<dbReference type="KEGG" id="pabs:JIR001_19540"/>
<dbReference type="Proteomes" id="UP000677436">
    <property type="component" value="Chromosome"/>
</dbReference>
<sequence>MFPPVQETIRVEGEADSASRAASAKEAVVAHADARVVPDALSTVVPLFPVTSPNHAIGTGLGSAVFSKGDFPLSSI</sequence>
<dbReference type="EMBL" id="AP024601">
    <property type="protein sequence ID" value="BCU82171.1"/>
    <property type="molecule type" value="Genomic_DNA"/>
</dbReference>
<reference evidence="1" key="2">
    <citation type="journal article" date="2021" name="Microbiol. Resour. Announc.">
        <title>Complete Genome Sequence of Polycladomyces abyssicola JIR-001T, Isolated from Hemipelagic Sediment in Deep Seawater.</title>
        <authorList>
            <person name="Tsubouchi T."/>
            <person name="Kaneko Y."/>
        </authorList>
    </citation>
    <scope>NUCLEOTIDE SEQUENCE</scope>
    <source>
        <strain evidence="1">JIR-001</strain>
    </source>
</reference>
<accession>A0A8D5ZPA2</accession>
<proteinExistence type="predicted"/>
<organism evidence="1 2">
    <name type="scientific">Polycladomyces abyssicola</name>
    <dbReference type="NCBI Taxonomy" id="1125966"/>
    <lineage>
        <taxon>Bacteria</taxon>
        <taxon>Bacillati</taxon>
        <taxon>Bacillota</taxon>
        <taxon>Bacilli</taxon>
        <taxon>Bacillales</taxon>
        <taxon>Thermoactinomycetaceae</taxon>
        <taxon>Polycladomyces</taxon>
    </lineage>
</organism>
<name>A0A8D5ZPA2_9BACL</name>